<dbReference type="InterPro" id="IPR057708">
    <property type="entry name" value="DUF7948"/>
</dbReference>
<dbReference type="InterPro" id="IPR052918">
    <property type="entry name" value="Motility_Chemotaxis_Reg"/>
</dbReference>
<dbReference type="SMART" id="SM00089">
    <property type="entry name" value="PKD"/>
    <property type="match status" value="1"/>
</dbReference>
<dbReference type="SUPFAM" id="SSF49299">
    <property type="entry name" value="PKD domain"/>
    <property type="match status" value="1"/>
</dbReference>
<dbReference type="Pfam" id="PF13585">
    <property type="entry name" value="CHU_C"/>
    <property type="match status" value="1"/>
</dbReference>
<gene>
    <name evidence="2" type="ORF">SAMN04515668_1568</name>
</gene>
<reference evidence="3" key="1">
    <citation type="submission" date="2016-10" db="EMBL/GenBank/DDBJ databases">
        <authorList>
            <person name="Varghese N."/>
            <person name="Submissions S."/>
        </authorList>
    </citation>
    <scope>NUCLEOTIDE SEQUENCE [LARGE SCALE GENOMIC DNA]</scope>
    <source>
        <strain evidence="3">OR362-8,ATCC BAA-1266,JCM 13504</strain>
    </source>
</reference>
<dbReference type="PROSITE" id="PS50093">
    <property type="entry name" value="PKD"/>
    <property type="match status" value="1"/>
</dbReference>
<dbReference type="Gene3D" id="2.60.40.10">
    <property type="entry name" value="Immunoglobulins"/>
    <property type="match status" value="1"/>
</dbReference>
<name>A0A1I5WZK3_HYMAR</name>
<dbReference type="PANTHER" id="PTHR35580:SF1">
    <property type="entry name" value="PHYTASE-LIKE DOMAIN-CONTAINING PROTEIN"/>
    <property type="match status" value="1"/>
</dbReference>
<dbReference type="Pfam" id="PF18911">
    <property type="entry name" value="PKD_4"/>
    <property type="match status" value="1"/>
</dbReference>
<accession>A0A1I5WZK3</accession>
<dbReference type="EMBL" id="FOXS01000002">
    <property type="protein sequence ID" value="SFQ25051.1"/>
    <property type="molecule type" value="Genomic_DNA"/>
</dbReference>
<dbReference type="RefSeq" id="WP_092670796.1">
    <property type="nucleotide sequence ID" value="NZ_FOXS01000002.1"/>
</dbReference>
<feature type="domain" description="PKD" evidence="1">
    <location>
        <begin position="1070"/>
        <end position="1106"/>
    </location>
</feature>
<evidence type="ECO:0000313" key="2">
    <source>
        <dbReference type="EMBL" id="SFQ25051.1"/>
    </source>
</evidence>
<sequence length="1203" mass="126364">MPKKPADSAVSVTISIPSALNFYMLQLLRAVQLCLLAMLPLTSSLAAPAPARVFSAEPEAPSLEFIQNKGQWDSRVRYQAALPAGCLFVQSRALTYNFIDPAALRHHHEGARSLAPLAATEAEATIAGHAYTVHFEQANANVRLTAEGPTAGERNYFMGSDARRWASHVGAFRRLRYAGLWPGIDLTLYENSGNNLEYDVLLAPRANPARVALRYEGAAGLSLDAAGNLVVKTTVGTTTELAPKAWQLDAAGRQQPVACRYVLSGRTLTFALGAYDKSRALTIDPTVQFSTLTGSTADNWGFTATYDEAGNMYSGGIVFNTGGSFPATPGAYRTTFSSALDMALIKYNTAVTGAASRVWATYLGGSDADYPHSLVVNAQNELVVLGSTSSLNYPTSSGAVQGSFGGGTSVRGYSSADAVYNMPNGSDMVVSRLSANGSALLASTFLGGSGNDGVAASVLWTNYGDAFRGDVLLDDAGNVYIASVTSSSNFPGLARGFNPTYRAGGTDGILCKLPPALNAVTWAGYLGGSGQDAAYSVQRDGQGRVYVCGGTTSRNFPVTAGTYLAATPPNPGTLTIGSIDGFVARVSADGRTLERASLIGTNDYDQAYFLQLDVAGNAYLYGQTFGAFPRTTGLFGNANGTQFIQKLNPDLTASLYSTAFGTRSGPNNGPNLVPTAFLVDECERVYISGWGGTVNAGNIGGSTTGLLTTSGAVQRATDGSDFYLAQFQAGMGDVEYATFFGQQGSNEHVDGGTSRFDKRGVVYQAVCAGCGGRQGFPVPPTAGSYTTRNGSTNCNNAAFKMSFEIIQADPGPRRYVCLDNGPITLGGSPTGGVWAGPGVQAIAGGGYRFVPAAVGPGQYLINYTVTATGTCQSTRTVRYLVAPTVAPAITSLPPQCTTMPSMALVATPAGGTFSGPGVSGNQFNPAAAGPGTHTLSYSVSDSMGCGLTSRQVVVSAPLAVTPGPTITLCADEMQPFQLQGFGPAGGTWSGTGVTASGFFSPPNTNNRGGLFPLTYTVTQGACSTVATRLVVLAPTSMQNVELNLPVCAAAPQYAGLAPFDCPLAPVLLAPNATYRWDFGDGSPTSTEATPTHRYEQPGTYRVTLTARYGNCEVLTGFSPVVIGEVFVPNIITPNDDQQNQTFRPTFSCRPASLEVFTRWGQRVYQTNNYQNNWDAKGLENGIYYYLLRDADDRRLKGWVEVRR</sequence>
<dbReference type="Pfam" id="PF25778">
    <property type="entry name" value="DUF7948"/>
    <property type="match status" value="1"/>
</dbReference>
<organism evidence="2 3">
    <name type="scientific">Hymenobacter arizonensis</name>
    <name type="common">Siccationidurans arizonensis</name>
    <dbReference type="NCBI Taxonomy" id="1227077"/>
    <lineage>
        <taxon>Bacteria</taxon>
        <taxon>Pseudomonadati</taxon>
        <taxon>Bacteroidota</taxon>
        <taxon>Cytophagia</taxon>
        <taxon>Cytophagales</taxon>
        <taxon>Hymenobacteraceae</taxon>
        <taxon>Hymenobacter</taxon>
    </lineage>
</organism>
<keyword evidence="3" id="KW-1185">Reference proteome</keyword>
<dbReference type="CDD" id="cd00146">
    <property type="entry name" value="PKD"/>
    <property type="match status" value="1"/>
</dbReference>
<dbReference type="Proteomes" id="UP000199029">
    <property type="component" value="Unassembled WGS sequence"/>
</dbReference>
<dbReference type="AlphaFoldDB" id="A0A1I5WZK3"/>
<dbReference type="InterPro" id="IPR013783">
    <property type="entry name" value="Ig-like_fold"/>
</dbReference>
<protein>
    <submittedName>
        <fullName evidence="2">Gliding motility-associated C-terminal domain-containing protein</fullName>
    </submittedName>
</protein>
<evidence type="ECO:0000313" key="3">
    <source>
        <dbReference type="Proteomes" id="UP000199029"/>
    </source>
</evidence>
<dbReference type="PANTHER" id="PTHR35580">
    <property type="entry name" value="CELL SURFACE GLYCOPROTEIN (S-LAYER PROTEIN)-LIKE PROTEIN"/>
    <property type="match status" value="1"/>
</dbReference>
<dbReference type="InterPro" id="IPR035986">
    <property type="entry name" value="PKD_dom_sf"/>
</dbReference>
<evidence type="ECO:0000259" key="1">
    <source>
        <dbReference type="PROSITE" id="PS50093"/>
    </source>
</evidence>
<dbReference type="STRING" id="1227077.SAMN04515668_1568"/>
<proteinExistence type="predicted"/>
<dbReference type="InterPro" id="IPR000601">
    <property type="entry name" value="PKD_dom"/>
</dbReference>
<dbReference type="InterPro" id="IPR022409">
    <property type="entry name" value="PKD/Chitinase_dom"/>
</dbReference>